<dbReference type="Proteomes" id="UP000823775">
    <property type="component" value="Unassembled WGS sequence"/>
</dbReference>
<gene>
    <name evidence="1" type="ORF">HAX54_019666</name>
</gene>
<protein>
    <submittedName>
        <fullName evidence="1">Uncharacterized protein</fullName>
    </submittedName>
</protein>
<comment type="caution">
    <text evidence="1">The sequence shown here is derived from an EMBL/GenBank/DDBJ whole genome shotgun (WGS) entry which is preliminary data.</text>
</comment>
<feature type="non-terminal residue" evidence="1">
    <location>
        <position position="122"/>
    </location>
</feature>
<dbReference type="PANTHER" id="PTHR33696">
    <property type="entry name" value="T22J18.15-RELATED"/>
    <property type="match status" value="1"/>
</dbReference>
<dbReference type="EMBL" id="JACEIK010002389">
    <property type="protein sequence ID" value="MCD9560858.1"/>
    <property type="molecule type" value="Genomic_DNA"/>
</dbReference>
<organism evidence="1 2">
    <name type="scientific">Datura stramonium</name>
    <name type="common">Jimsonweed</name>
    <name type="synonym">Common thornapple</name>
    <dbReference type="NCBI Taxonomy" id="4076"/>
    <lineage>
        <taxon>Eukaryota</taxon>
        <taxon>Viridiplantae</taxon>
        <taxon>Streptophyta</taxon>
        <taxon>Embryophyta</taxon>
        <taxon>Tracheophyta</taxon>
        <taxon>Spermatophyta</taxon>
        <taxon>Magnoliopsida</taxon>
        <taxon>eudicotyledons</taxon>
        <taxon>Gunneridae</taxon>
        <taxon>Pentapetalae</taxon>
        <taxon>asterids</taxon>
        <taxon>lamiids</taxon>
        <taxon>Solanales</taxon>
        <taxon>Solanaceae</taxon>
        <taxon>Solanoideae</taxon>
        <taxon>Datureae</taxon>
        <taxon>Datura</taxon>
    </lineage>
</organism>
<keyword evidence="2" id="KW-1185">Reference proteome</keyword>
<evidence type="ECO:0000313" key="1">
    <source>
        <dbReference type="EMBL" id="MCD9560858.1"/>
    </source>
</evidence>
<sequence>MNKKEVQSKVNVPFSWENKQGVSNYKVKPTNLDYDIQFTPTKPLPLSKNTKDLDCDGLKIPPPPCFYERPVPRLRNSSSRRGLKKQDEDDPFYIAYKECTKTSSSIGMKKKKNKNYMSSAFS</sequence>
<evidence type="ECO:0000313" key="2">
    <source>
        <dbReference type="Proteomes" id="UP000823775"/>
    </source>
</evidence>
<reference evidence="1 2" key="1">
    <citation type="journal article" date="2021" name="BMC Genomics">
        <title>Datura genome reveals duplications of psychoactive alkaloid biosynthetic genes and high mutation rate following tissue culture.</title>
        <authorList>
            <person name="Rajewski A."/>
            <person name="Carter-House D."/>
            <person name="Stajich J."/>
            <person name="Litt A."/>
        </authorList>
    </citation>
    <scope>NUCLEOTIDE SEQUENCE [LARGE SCALE GENOMIC DNA]</scope>
    <source>
        <strain evidence="1">AR-01</strain>
    </source>
</reference>
<name>A0ABS8UR88_DATST</name>
<proteinExistence type="predicted"/>
<dbReference type="PANTHER" id="PTHR33696:SF3">
    <property type="entry name" value="FLZ-TYPE DOMAIN-CONTAINING PROTEIN"/>
    <property type="match status" value="1"/>
</dbReference>
<accession>A0ABS8UR88</accession>